<dbReference type="PROSITE" id="PS00061">
    <property type="entry name" value="ADH_SHORT"/>
    <property type="match status" value="1"/>
</dbReference>
<evidence type="ECO:0000259" key="4">
    <source>
        <dbReference type="SMART" id="SM00822"/>
    </source>
</evidence>
<protein>
    <submittedName>
        <fullName evidence="5">SDR family oxidoreductase</fullName>
    </submittedName>
</protein>
<sequence>MQDHQEVVVVTGAGAGLGRAVAREFARHGAAVGLISRSPGRLEAVKSEIEALGARAVTMSVDVADATQVERAAERIEAELGPIDIWINGVMTTVFSPLHEMSPDEFRRVTEVTYLGYVHGTMAALKRMPRRNRGTIVQVGSALAYRSIPLQSAYCGAKHAIKGMTEALRCELMHEGSSVHVTLVEMPALNTPQFDWCRNRMPRRARPMAPVFQPEVGARAVYWAAHERRRELHVGLSTAVTIWGNRLFPALMDRWLARSAVDGQQTAEKEDPERPDNLWQPVRGDMGARGRFGRESKSRSEQFWLTTHRDQVGLIAGSLLLAGAAMLCTAKRQQRPTTSRLPAPR</sequence>
<evidence type="ECO:0000256" key="3">
    <source>
        <dbReference type="SAM" id="MobiDB-lite"/>
    </source>
</evidence>
<feature type="compositionally biased region" description="Basic and acidic residues" evidence="3">
    <location>
        <begin position="267"/>
        <end position="276"/>
    </location>
</feature>
<dbReference type="EMBL" id="JAAQTO010000054">
    <property type="protein sequence ID" value="NIC07541.1"/>
    <property type="molecule type" value="Genomic_DNA"/>
</dbReference>
<dbReference type="InterPro" id="IPR020904">
    <property type="entry name" value="Sc_DH/Rdtase_CS"/>
</dbReference>
<gene>
    <name evidence="5" type="ORF">HBJ55_19110</name>
</gene>
<feature type="domain" description="Ketoreductase" evidence="4">
    <location>
        <begin position="6"/>
        <end position="184"/>
    </location>
</feature>
<dbReference type="PANTHER" id="PTHR44196">
    <property type="entry name" value="DEHYDROGENASE/REDUCTASE SDR FAMILY MEMBER 7B"/>
    <property type="match status" value="1"/>
</dbReference>
<feature type="region of interest" description="Disordered" evidence="3">
    <location>
        <begin position="262"/>
        <end position="295"/>
    </location>
</feature>
<dbReference type="PRINTS" id="PR00081">
    <property type="entry name" value="GDHRDH"/>
</dbReference>
<name>A0ABX0PWF7_9GAMM</name>
<evidence type="ECO:0000313" key="6">
    <source>
        <dbReference type="Proteomes" id="UP001318321"/>
    </source>
</evidence>
<evidence type="ECO:0000256" key="2">
    <source>
        <dbReference type="ARBA" id="ARBA00023002"/>
    </source>
</evidence>
<dbReference type="PANTHER" id="PTHR44196:SF1">
    <property type="entry name" value="DEHYDROGENASE_REDUCTASE SDR FAMILY MEMBER 7B"/>
    <property type="match status" value="1"/>
</dbReference>
<comment type="caution">
    <text evidence="5">The sequence shown here is derived from an EMBL/GenBank/DDBJ whole genome shotgun (WGS) entry which is preliminary data.</text>
</comment>
<comment type="similarity">
    <text evidence="1">Belongs to the short-chain dehydrogenases/reductases (SDR) family.</text>
</comment>
<feature type="compositionally biased region" description="Basic and acidic residues" evidence="3">
    <location>
        <begin position="286"/>
        <end position="295"/>
    </location>
</feature>
<proteinExistence type="inferred from homology"/>
<evidence type="ECO:0000313" key="5">
    <source>
        <dbReference type="EMBL" id="NIC07541.1"/>
    </source>
</evidence>
<evidence type="ECO:0000256" key="1">
    <source>
        <dbReference type="ARBA" id="ARBA00006484"/>
    </source>
</evidence>
<keyword evidence="6" id="KW-1185">Reference proteome</keyword>
<keyword evidence="2" id="KW-0560">Oxidoreductase</keyword>
<dbReference type="SUPFAM" id="SSF51735">
    <property type="entry name" value="NAD(P)-binding Rossmann-fold domains"/>
    <property type="match status" value="1"/>
</dbReference>
<dbReference type="NCBIfam" id="NF005495">
    <property type="entry name" value="PRK07109.1"/>
    <property type="match status" value="1"/>
</dbReference>
<dbReference type="InterPro" id="IPR057326">
    <property type="entry name" value="KR_dom"/>
</dbReference>
<dbReference type="Proteomes" id="UP001318321">
    <property type="component" value="Unassembled WGS sequence"/>
</dbReference>
<dbReference type="InterPro" id="IPR036291">
    <property type="entry name" value="NAD(P)-bd_dom_sf"/>
</dbReference>
<dbReference type="Pfam" id="PF00106">
    <property type="entry name" value="adh_short"/>
    <property type="match status" value="1"/>
</dbReference>
<organism evidence="5 6">
    <name type="scientific">Billgrantia bachuensis</name>
    <dbReference type="NCBI Taxonomy" id="2717286"/>
    <lineage>
        <taxon>Bacteria</taxon>
        <taxon>Pseudomonadati</taxon>
        <taxon>Pseudomonadota</taxon>
        <taxon>Gammaproteobacteria</taxon>
        <taxon>Oceanospirillales</taxon>
        <taxon>Halomonadaceae</taxon>
        <taxon>Billgrantia</taxon>
    </lineage>
</organism>
<dbReference type="SMART" id="SM00822">
    <property type="entry name" value="PKS_KR"/>
    <property type="match status" value="1"/>
</dbReference>
<dbReference type="InterPro" id="IPR002347">
    <property type="entry name" value="SDR_fam"/>
</dbReference>
<dbReference type="Gene3D" id="3.40.50.720">
    <property type="entry name" value="NAD(P)-binding Rossmann-like Domain"/>
    <property type="match status" value="1"/>
</dbReference>
<reference evidence="5 6" key="1">
    <citation type="submission" date="2020-03" db="EMBL/GenBank/DDBJ databases">
        <title>Identification of Halomonas strains.</title>
        <authorList>
            <person name="Xiao Z."/>
            <person name="Dong F."/>
            <person name="Wang Z."/>
            <person name="Zhao J.-Y."/>
        </authorList>
    </citation>
    <scope>NUCLEOTIDE SEQUENCE [LARGE SCALE GENOMIC DNA]</scope>
    <source>
        <strain evidence="5 6">DX6</strain>
    </source>
</reference>
<accession>A0ABX0PWF7</accession>
<dbReference type="RefSeq" id="WP_167118837.1">
    <property type="nucleotide sequence ID" value="NZ_JAAQTO010000054.1"/>
</dbReference>